<keyword evidence="3" id="KW-1185">Reference proteome</keyword>
<dbReference type="AlphaFoldDB" id="A0AAD6YQY8"/>
<accession>A0AAD6YQY8</accession>
<comment type="caution">
    <text evidence="2">The sequence shown here is derived from an EMBL/GenBank/DDBJ whole genome shotgun (WGS) entry which is preliminary data.</text>
</comment>
<protein>
    <submittedName>
        <fullName evidence="2">Uncharacterized protein</fullName>
    </submittedName>
</protein>
<evidence type="ECO:0000313" key="3">
    <source>
        <dbReference type="Proteomes" id="UP001219525"/>
    </source>
</evidence>
<organism evidence="2 3">
    <name type="scientific">Mycena pura</name>
    <dbReference type="NCBI Taxonomy" id="153505"/>
    <lineage>
        <taxon>Eukaryota</taxon>
        <taxon>Fungi</taxon>
        <taxon>Dikarya</taxon>
        <taxon>Basidiomycota</taxon>
        <taxon>Agaricomycotina</taxon>
        <taxon>Agaricomycetes</taxon>
        <taxon>Agaricomycetidae</taxon>
        <taxon>Agaricales</taxon>
        <taxon>Marasmiineae</taxon>
        <taxon>Mycenaceae</taxon>
        <taxon>Mycena</taxon>
    </lineage>
</organism>
<dbReference type="Proteomes" id="UP001219525">
    <property type="component" value="Unassembled WGS sequence"/>
</dbReference>
<reference evidence="2" key="1">
    <citation type="submission" date="2023-03" db="EMBL/GenBank/DDBJ databases">
        <title>Massive genome expansion in bonnet fungi (Mycena s.s.) driven by repeated elements and novel gene families across ecological guilds.</title>
        <authorList>
            <consortium name="Lawrence Berkeley National Laboratory"/>
            <person name="Harder C.B."/>
            <person name="Miyauchi S."/>
            <person name="Viragh M."/>
            <person name="Kuo A."/>
            <person name="Thoen E."/>
            <person name="Andreopoulos B."/>
            <person name="Lu D."/>
            <person name="Skrede I."/>
            <person name="Drula E."/>
            <person name="Henrissat B."/>
            <person name="Morin E."/>
            <person name="Kohler A."/>
            <person name="Barry K."/>
            <person name="LaButti K."/>
            <person name="Morin E."/>
            <person name="Salamov A."/>
            <person name="Lipzen A."/>
            <person name="Mereny Z."/>
            <person name="Hegedus B."/>
            <person name="Baldrian P."/>
            <person name="Stursova M."/>
            <person name="Weitz H."/>
            <person name="Taylor A."/>
            <person name="Grigoriev I.V."/>
            <person name="Nagy L.G."/>
            <person name="Martin F."/>
            <person name="Kauserud H."/>
        </authorList>
    </citation>
    <scope>NUCLEOTIDE SEQUENCE</scope>
    <source>
        <strain evidence="2">9144</strain>
    </source>
</reference>
<feature type="compositionally biased region" description="Polar residues" evidence="1">
    <location>
        <begin position="1"/>
        <end position="38"/>
    </location>
</feature>
<name>A0AAD6YQY8_9AGAR</name>
<gene>
    <name evidence="2" type="ORF">GGX14DRAFT_627143</name>
</gene>
<feature type="region of interest" description="Disordered" evidence="1">
    <location>
        <begin position="1"/>
        <end position="42"/>
    </location>
</feature>
<proteinExistence type="predicted"/>
<sequence>MRLQATVSQQTAGTSQRTAISTGPQTTASQCTFASNKPNESDTRADYLRDLDLDSEPIVNNPCPGFYRTNIDITPLSCDWENFVPWDCFTVEYGWHDLSEVDFFVKRVAKVRGEIRPLAFLPFDDPCIVFEAGGKYYFLNTAVSYLDDFGGDYASDDDFLKAIVDPHVERARFIFGEGTDDLYKAVDKEQRLQRRRAKAAEKLEKRKKIATKPMNVICSRACTKPARCVLSFRILLVCWDSSSLTNNLADLTDQRFHSVYEEKYNNIHNTISQLKATNYKNRKGQRVSANPRRA</sequence>
<evidence type="ECO:0000313" key="2">
    <source>
        <dbReference type="EMBL" id="KAJ7226818.1"/>
    </source>
</evidence>
<evidence type="ECO:0000256" key="1">
    <source>
        <dbReference type="SAM" id="MobiDB-lite"/>
    </source>
</evidence>
<dbReference type="EMBL" id="JARJCW010000003">
    <property type="protein sequence ID" value="KAJ7226818.1"/>
    <property type="molecule type" value="Genomic_DNA"/>
</dbReference>